<evidence type="ECO:0000256" key="6">
    <source>
        <dbReference type="ARBA" id="ARBA00023273"/>
    </source>
</evidence>
<dbReference type="Pfam" id="PF24507">
    <property type="entry name" value="Ig_CFAP65_4th"/>
    <property type="match status" value="1"/>
</dbReference>
<dbReference type="Pfam" id="PF25249">
    <property type="entry name" value="Ig_CFAP65_7th"/>
    <property type="match status" value="1"/>
</dbReference>
<feature type="region of interest" description="Disordered" evidence="7">
    <location>
        <begin position="1969"/>
        <end position="2005"/>
    </location>
</feature>
<name>A0A5N4E7B2_CAMDR</name>
<sequence>MRTGDNGDYTMNSGSCLSASTMAVPTITGSSAAMSACNSSNASACPDISMDTQVCFSKKQEKVKKRVIWGIEVAEKLQWKGWELGKEITKNLVLKNLSLKIQKIKYRPPKTKFFFTVIPQPIFLSPGITLSLPIIFRPLEEVRSVAMSGGQGGSQAPWSRRQGQSSKELPYHTHIPLAVPLISDRLCLPAPTLQKEYTDQLWFEKAEGMFCVELRATLPCHNLICPPSLQLPMCAMGDMAEAWFCLDNVGDLPTFFTWESPSPFQMLPTTGLLEPGQACQIKVTFQPILAVIYEVQATCWYGEGSKQKTSIRLQAVGEARPLTCPQSPPAAPPWTGVSLETPVFFEGYLAGATETLLVGFSPNHPIPALAKCAQLLVSIKQKRPEDQDVEGFQKVLHFGSVAVGCTAERQIKLYNPSVVSAPFRIEVAPDMLAKDQVFSCPTAHGIVPPGEKKCVSVFFHPETLDARTVDYLSIMTSGCASQTLLKVVGFCRGPDVSLQHYCVDFSWVNLGECSEQCLWIENKSDCTAHFQFAIDCQESVFSIRPAFGTLVGKARMTLHCAFQPTHPIICFRRVACLIHHQDPLFLDLIGTCHSDSTKPAILRPQHLAWYRTHLVRGLTLYPPDILGTMLREKKLEQDKNGALMIPIEDLEDTPAPQYPLIPPMTEFFFDGTNDMAIFPPPVSIEPVEVDFGACPKPEDPNPVPLCLMNHTNGKITVAWTCRSDCPFWVTPNTCDVPPLKSMAMRLHFQPPYPNCLYAVELEAFAIYKVLRSYNNIEEDCTVCPSWCLTLRARGHSYSAALEHHIPQYSLDAPKLFPAVSPSEPSYRSLLLINKSSMLLTFNLAPKSSSDISLRPSSGLVAPGAHKIFLICTYPKGNSWKQHIFYLQFNFCPQYLKEVSMQSREEPLQLKLDTSKSVFFKPTWVGCSSTSLFTFRNPSRLPLEFDWRVSQQHRKMLAVQPTKGIIQPSESLTLTWTFSPLEETKYLFRVGMWVWEAGLPPDTKPPATTRYMLRLVGVGITSSLSAKEKELDFGNVLVNSKQSRILVLLNDGNCTLYYRLLLEQNSPEVVGNGPLVALDPCTLSLYTSPQGSWKVSHSSLPHPFPSDNKVGEKQELCHVSLMAVYPLLSILDICSMGSAEGITRKHLWRLFSLDLLNTYLQQDPTPWELTYKVPTRHSTSQIPPVFTPLKLNFNFGAAPVDAPPSVVLLALKNSGVVPLDWYGGVVLGGPGDSSTPSALHSASRALLFPSDQQVDLELWAEQAEFDCTELHQMRVEDNCIFSISPKAGSLNPGQEQIVELKYSHLFIGTDRLPVLFKVSHGREILLNFIGVTVKLEQKYVHFTSTSHQFIPVPIGDTLPPRQIYELYNGGSVPVTFEIQTSILSQVQEKNFDHPIFCCLNPKGEIQPGTTARVLWIFSPIEAKTYTVDVPIHILGWNSAIIRFQGVGYDPHVMGDTAPFHNISSWDDSSIHSRLMVPGQTVFLSQSHISLGNIPVQSKCSRLLFLNNISKNETIVFVWQLMPLDFGEVSVSPMRGKVAPEETIPFVVTLKASVHASFYSLDLVCKVYRQELLKQYQKELQEWKAEKVRQEVEFTITDRKVKRRPYCTACEPARKYKTLPPIKNQQCLNRLTSWNLKIQKEDTHWPCPQPPLPGMLCLGLTARAHATDYFLANFFSDFPSHFLYRHHHCSCPQPQHGGLPRPLNITACPRELPKRKCPREESETCEEESPDKWAPVSKQEKQLLVDCLTTIIRGLLEDKIFHEAVDQNLVEQMPYFCQFWNEQSATFMVQNSNLHLAPDLSQSSSSSEDSKDKEEEDKLALRKREGGEEEETDEEEEEELEEEEEEELEEEIEGEEEMGKEELEEEKVEEKGEKSPWMEIKPTPQPTSQESLKWQWQQRLKALVKEKQEQDEKEAISWLPAFANLQEALLENMIQNILVEASRGEVVLTSRPRVIALPPLSVPRILTPDSLPVAPSGAQQVEIPGSTVPPSTDYLGTRAPTPCDLQL</sequence>
<keyword evidence="8" id="KW-0472">Membrane</keyword>
<gene>
    <name evidence="10" type="ORF">Cadr_000007372</name>
</gene>
<dbReference type="InterPro" id="IPR013783">
    <property type="entry name" value="Ig-like_fold"/>
</dbReference>
<comment type="caution">
    <text evidence="10">The sequence shown here is derived from an EMBL/GenBank/DDBJ whole genome shotgun (WGS) entry which is preliminary data.</text>
</comment>
<keyword evidence="3" id="KW-0963">Cytoplasm</keyword>
<keyword evidence="4 10" id="KW-0282">Flagellum</keyword>
<dbReference type="PANTHER" id="PTHR46127">
    <property type="entry name" value="CILIA- AND FLAGELLA-ASSOCIATED PROTEIN 65"/>
    <property type="match status" value="1"/>
</dbReference>
<dbReference type="InterPro" id="IPR057467">
    <property type="entry name" value="Ig_CFAP65_8th"/>
</dbReference>
<evidence type="ECO:0000256" key="2">
    <source>
        <dbReference type="ARBA" id="ARBA00004496"/>
    </source>
</evidence>
<dbReference type="SUPFAM" id="SSF49354">
    <property type="entry name" value="PapD-like"/>
    <property type="match status" value="2"/>
</dbReference>
<dbReference type="InterPro" id="IPR053879">
    <property type="entry name" value="HYDIN_VesB_CFA65-like_Ig"/>
</dbReference>
<accession>A0A5N4E7B2</accession>
<dbReference type="Pfam" id="PF25248">
    <property type="entry name" value="Ig_CFAP65_8th"/>
    <property type="match status" value="1"/>
</dbReference>
<feature type="region of interest" description="Disordered" evidence="7">
    <location>
        <begin position="1796"/>
        <end position="1890"/>
    </location>
</feature>
<protein>
    <submittedName>
        <fullName evidence="10">Cilia-and flagella-associated protein 65</fullName>
    </submittedName>
</protein>
<keyword evidence="5" id="KW-0969">Cilium</keyword>
<keyword evidence="11" id="KW-1185">Reference proteome</keyword>
<dbReference type="Gene3D" id="2.60.40.10">
    <property type="entry name" value="Immunoglobulins"/>
    <property type="match status" value="6"/>
</dbReference>
<reference evidence="10 11" key="1">
    <citation type="journal article" date="2019" name="Mol. Ecol. Resour.">
        <title>Improving Illumina assemblies with Hi-C and long reads: an example with the North African dromedary.</title>
        <authorList>
            <person name="Elbers J.P."/>
            <person name="Rogers M.F."/>
            <person name="Perelman P.L."/>
            <person name="Proskuryakova A.A."/>
            <person name="Serdyukova N.A."/>
            <person name="Johnson W.E."/>
            <person name="Horin P."/>
            <person name="Corander J."/>
            <person name="Murphy D."/>
            <person name="Burger P.A."/>
        </authorList>
    </citation>
    <scope>NUCLEOTIDE SEQUENCE [LARGE SCALE GENOMIC DNA]</scope>
    <source>
        <strain evidence="10">Drom800</strain>
        <tissue evidence="10">Blood</tissue>
    </source>
</reference>
<evidence type="ECO:0000256" key="8">
    <source>
        <dbReference type="SAM" id="Phobius"/>
    </source>
</evidence>
<dbReference type="InterPro" id="IPR058536">
    <property type="entry name" value="Ig_CFAP65_4th"/>
</dbReference>
<evidence type="ECO:0000256" key="1">
    <source>
        <dbReference type="ARBA" id="ARBA00004230"/>
    </source>
</evidence>
<evidence type="ECO:0000313" key="10">
    <source>
        <dbReference type="EMBL" id="KAB1279388.1"/>
    </source>
</evidence>
<dbReference type="InterPro" id="IPR008962">
    <property type="entry name" value="PapD-like_sf"/>
</dbReference>
<dbReference type="InterPro" id="IPR052614">
    <property type="entry name" value="CFAP65"/>
</dbReference>
<dbReference type="PROSITE" id="PS50202">
    <property type="entry name" value="MSP"/>
    <property type="match status" value="1"/>
</dbReference>
<keyword evidence="8" id="KW-1133">Transmembrane helix</keyword>
<feature type="transmembrane region" description="Helical" evidence="8">
    <location>
        <begin position="113"/>
        <end position="136"/>
    </location>
</feature>
<keyword evidence="6" id="KW-0966">Cell projection</keyword>
<dbReference type="GO" id="GO:0036126">
    <property type="term" value="C:sperm flagellum"/>
    <property type="evidence" value="ECO:0007669"/>
    <property type="project" value="TreeGrafter"/>
</dbReference>
<proteinExistence type="predicted"/>
<dbReference type="InterPro" id="IPR057470">
    <property type="entry name" value="Ig_CFAP65_7th"/>
</dbReference>
<evidence type="ECO:0000313" key="11">
    <source>
        <dbReference type="Proteomes" id="UP000299084"/>
    </source>
</evidence>
<dbReference type="Pfam" id="PF24816">
    <property type="entry name" value="Ig_CFAP65__9th"/>
    <property type="match status" value="2"/>
</dbReference>
<dbReference type="GO" id="GO:0005737">
    <property type="term" value="C:cytoplasm"/>
    <property type="evidence" value="ECO:0007669"/>
    <property type="project" value="UniProtKB-SubCell"/>
</dbReference>
<dbReference type="InterPro" id="IPR056305">
    <property type="entry name" value="Ig_CFAP65_10th"/>
</dbReference>
<keyword evidence="8" id="KW-0812">Transmembrane</keyword>
<dbReference type="InterPro" id="IPR000535">
    <property type="entry name" value="MSP_dom"/>
</dbReference>
<dbReference type="Pfam" id="PF24291">
    <property type="entry name" value="Ig_CFAP65"/>
    <property type="match status" value="1"/>
</dbReference>
<evidence type="ECO:0000256" key="5">
    <source>
        <dbReference type="ARBA" id="ARBA00023069"/>
    </source>
</evidence>
<organism evidence="10 11">
    <name type="scientific">Camelus dromedarius</name>
    <name type="common">Dromedary</name>
    <name type="synonym">Arabian camel</name>
    <dbReference type="NCBI Taxonomy" id="9838"/>
    <lineage>
        <taxon>Eukaryota</taxon>
        <taxon>Metazoa</taxon>
        <taxon>Chordata</taxon>
        <taxon>Craniata</taxon>
        <taxon>Vertebrata</taxon>
        <taxon>Euteleostomi</taxon>
        <taxon>Mammalia</taxon>
        <taxon>Eutheria</taxon>
        <taxon>Laurasiatheria</taxon>
        <taxon>Artiodactyla</taxon>
        <taxon>Tylopoda</taxon>
        <taxon>Camelidae</taxon>
        <taxon>Camelus</taxon>
    </lineage>
</organism>
<evidence type="ECO:0000259" key="9">
    <source>
        <dbReference type="PROSITE" id="PS50202"/>
    </source>
</evidence>
<feature type="compositionally biased region" description="Basic and acidic residues" evidence="7">
    <location>
        <begin position="1806"/>
        <end position="1824"/>
    </location>
</feature>
<dbReference type="EMBL" id="JWIN03000005">
    <property type="protein sequence ID" value="KAB1279388.1"/>
    <property type="molecule type" value="Genomic_DNA"/>
</dbReference>
<evidence type="ECO:0000256" key="7">
    <source>
        <dbReference type="SAM" id="MobiDB-lite"/>
    </source>
</evidence>
<dbReference type="GO" id="GO:0007288">
    <property type="term" value="P:sperm axoneme assembly"/>
    <property type="evidence" value="ECO:0007669"/>
    <property type="project" value="TreeGrafter"/>
</dbReference>
<dbReference type="InterPro" id="IPR056344">
    <property type="entry name" value="Ig_CFAP65-like_9th"/>
</dbReference>
<comment type="subcellular location">
    <subcellularLocation>
        <location evidence="1">Cell projection</location>
        <location evidence="1">Cilium</location>
        <location evidence="1">Flagellum</location>
    </subcellularLocation>
    <subcellularLocation>
        <location evidence="2">Cytoplasm</location>
    </subcellularLocation>
</comment>
<evidence type="ECO:0000256" key="4">
    <source>
        <dbReference type="ARBA" id="ARBA00022846"/>
    </source>
</evidence>
<evidence type="ECO:0000256" key="3">
    <source>
        <dbReference type="ARBA" id="ARBA00022490"/>
    </source>
</evidence>
<dbReference type="PANTHER" id="PTHR46127:SF1">
    <property type="entry name" value="CILIA- AND FLAGELLA-ASSOCIATED PROTEIN 65"/>
    <property type="match status" value="1"/>
</dbReference>
<feature type="compositionally biased region" description="Acidic residues" evidence="7">
    <location>
        <begin position="1825"/>
        <end position="1865"/>
    </location>
</feature>
<dbReference type="Proteomes" id="UP000299084">
    <property type="component" value="Unassembled WGS sequence"/>
</dbReference>
<dbReference type="Pfam" id="PF22544">
    <property type="entry name" value="HYDIN_VesB_CFA65-like_Ig"/>
    <property type="match status" value="1"/>
</dbReference>
<feature type="domain" description="MSP" evidence="9">
    <location>
        <begin position="908"/>
        <end position="1017"/>
    </location>
</feature>